<evidence type="ECO:0000313" key="2">
    <source>
        <dbReference type="EMBL" id="POR33598.1"/>
    </source>
</evidence>
<gene>
    <name evidence="2" type="ORF">TPAR_06182</name>
</gene>
<feature type="signal peptide" evidence="1">
    <location>
        <begin position="1"/>
        <end position="19"/>
    </location>
</feature>
<dbReference type="Proteomes" id="UP000237481">
    <property type="component" value="Unassembled WGS sequence"/>
</dbReference>
<name>A0A2S4KTU0_9HYPO</name>
<proteinExistence type="predicted"/>
<accession>A0A2S4KTU0</accession>
<comment type="caution">
    <text evidence="2">The sequence shown here is derived from an EMBL/GenBank/DDBJ whole genome shotgun (WGS) entry which is preliminary data.</text>
</comment>
<protein>
    <recommendedName>
        <fullName evidence="4">Secreted protein NIS1</fullName>
    </recommendedName>
</protein>
<organism evidence="2 3">
    <name type="scientific">Tolypocladium paradoxum</name>
    <dbReference type="NCBI Taxonomy" id="94208"/>
    <lineage>
        <taxon>Eukaryota</taxon>
        <taxon>Fungi</taxon>
        <taxon>Dikarya</taxon>
        <taxon>Ascomycota</taxon>
        <taxon>Pezizomycotina</taxon>
        <taxon>Sordariomycetes</taxon>
        <taxon>Hypocreomycetidae</taxon>
        <taxon>Hypocreales</taxon>
        <taxon>Ophiocordycipitaceae</taxon>
        <taxon>Tolypocladium</taxon>
    </lineage>
</organism>
<keyword evidence="3" id="KW-1185">Reference proteome</keyword>
<reference evidence="2 3" key="1">
    <citation type="submission" date="2018-01" db="EMBL/GenBank/DDBJ databases">
        <title>Harnessing the power of phylogenomics to disentangle the directionality and signatures of interkingdom host jumping in the parasitic fungal genus Tolypocladium.</title>
        <authorList>
            <person name="Quandt C.A."/>
            <person name="Patterson W."/>
            <person name="Spatafora J.W."/>
        </authorList>
    </citation>
    <scope>NUCLEOTIDE SEQUENCE [LARGE SCALE GENOMIC DNA]</scope>
    <source>
        <strain evidence="2 3">NRBC 100945</strain>
    </source>
</reference>
<feature type="chain" id="PRO_5015758356" description="Secreted protein NIS1" evidence="1">
    <location>
        <begin position="20"/>
        <end position="143"/>
    </location>
</feature>
<dbReference type="InterPro" id="IPR045469">
    <property type="entry name" value="Nis1"/>
</dbReference>
<evidence type="ECO:0000313" key="3">
    <source>
        <dbReference type="Proteomes" id="UP000237481"/>
    </source>
</evidence>
<evidence type="ECO:0000256" key="1">
    <source>
        <dbReference type="SAM" id="SignalP"/>
    </source>
</evidence>
<dbReference type="OrthoDB" id="3913322at2759"/>
<dbReference type="Pfam" id="PF19271">
    <property type="entry name" value="Nis1"/>
    <property type="match status" value="1"/>
</dbReference>
<dbReference type="EMBL" id="PKSG01000671">
    <property type="protein sequence ID" value="POR33598.1"/>
    <property type="molecule type" value="Genomic_DNA"/>
</dbReference>
<dbReference type="AlphaFoldDB" id="A0A2S4KTU0"/>
<evidence type="ECO:0008006" key="4">
    <source>
        <dbReference type="Google" id="ProtNLM"/>
    </source>
</evidence>
<sequence>MHLSLAAAAAAALAALAHGRITGIAVPETIRPGDGFNAVVHSSNYIQAVYDVAITFGYAAGDGYPGSLGVVADSFCLGKEQSNQMHDFKKWVTIPASAPTGHGIVTASLTSLYGAAAMPVLSNFNVTVTFGDTTSDKYVSSGP</sequence>
<keyword evidence="1" id="KW-0732">Signal</keyword>